<dbReference type="GO" id="GO:0005634">
    <property type="term" value="C:nucleus"/>
    <property type="evidence" value="ECO:0007669"/>
    <property type="project" value="UniProtKB-SubCell"/>
</dbReference>
<dbReference type="Gene3D" id="3.30.310.10">
    <property type="entry name" value="TATA-Binding Protein"/>
    <property type="match status" value="2"/>
</dbReference>
<evidence type="ECO:0000256" key="8">
    <source>
        <dbReference type="SAM" id="MobiDB-lite"/>
    </source>
</evidence>
<comment type="caution">
    <text evidence="9">The sequence shown here is derived from an EMBL/GenBank/DDBJ whole genome shotgun (WGS) entry which is preliminary data.</text>
</comment>
<feature type="compositionally biased region" description="Basic and acidic residues" evidence="8">
    <location>
        <begin position="406"/>
        <end position="415"/>
    </location>
</feature>
<dbReference type="GO" id="GO:0032991">
    <property type="term" value="C:protein-containing complex"/>
    <property type="evidence" value="ECO:0007669"/>
    <property type="project" value="UniProtKB-ARBA"/>
</dbReference>
<comment type="subcellular location">
    <subcellularLocation>
        <location evidence="1">Nucleus</location>
    </subcellularLocation>
</comment>
<dbReference type="Proteomes" id="UP001516023">
    <property type="component" value="Unassembled WGS sequence"/>
</dbReference>
<name>A0ABD3PVZ7_9STRA</name>
<evidence type="ECO:0000256" key="2">
    <source>
        <dbReference type="ARBA" id="ARBA00005560"/>
    </source>
</evidence>
<gene>
    <name evidence="9" type="ORF">HJC23_009627</name>
</gene>
<organism evidence="9 10">
    <name type="scientific">Cyclotella cryptica</name>
    <dbReference type="NCBI Taxonomy" id="29204"/>
    <lineage>
        <taxon>Eukaryota</taxon>
        <taxon>Sar</taxon>
        <taxon>Stramenopiles</taxon>
        <taxon>Ochrophyta</taxon>
        <taxon>Bacillariophyta</taxon>
        <taxon>Coscinodiscophyceae</taxon>
        <taxon>Thalassiosirophycidae</taxon>
        <taxon>Stephanodiscales</taxon>
        <taxon>Stephanodiscaceae</taxon>
        <taxon>Cyclotella</taxon>
    </lineage>
</organism>
<dbReference type="InterPro" id="IPR033710">
    <property type="entry name" value="TBP_eukaryotic"/>
</dbReference>
<dbReference type="InterPro" id="IPR012295">
    <property type="entry name" value="TBP_dom_sf"/>
</dbReference>
<keyword evidence="4" id="KW-0805">Transcription regulation</keyword>
<evidence type="ECO:0000256" key="3">
    <source>
        <dbReference type="ARBA" id="ARBA00022737"/>
    </source>
</evidence>
<dbReference type="HAMAP" id="MF_00408">
    <property type="entry name" value="TATA_bind_prot_arch"/>
    <property type="match status" value="1"/>
</dbReference>
<keyword evidence="6" id="KW-0804">Transcription</keyword>
<evidence type="ECO:0000256" key="6">
    <source>
        <dbReference type="ARBA" id="ARBA00023163"/>
    </source>
</evidence>
<evidence type="ECO:0000256" key="5">
    <source>
        <dbReference type="ARBA" id="ARBA00023125"/>
    </source>
</evidence>
<evidence type="ECO:0000256" key="7">
    <source>
        <dbReference type="ARBA" id="ARBA00023242"/>
    </source>
</evidence>
<dbReference type="AlphaFoldDB" id="A0ABD3PVZ7"/>
<dbReference type="PRINTS" id="PR00686">
    <property type="entry name" value="TIFACTORIID"/>
</dbReference>
<dbReference type="EMBL" id="JABMIG020000104">
    <property type="protein sequence ID" value="KAL3792163.1"/>
    <property type="molecule type" value="Genomic_DNA"/>
</dbReference>
<dbReference type="PROSITE" id="PS00351">
    <property type="entry name" value="TFIID"/>
    <property type="match status" value="1"/>
</dbReference>
<keyword evidence="7" id="KW-0539">Nucleus</keyword>
<protein>
    <recommendedName>
        <fullName evidence="11">TATA-box binding protein</fullName>
    </recommendedName>
</protein>
<dbReference type="FunFam" id="3.30.310.10:FF:000002">
    <property type="entry name" value="TATA-box-binding protein 2"/>
    <property type="match status" value="1"/>
</dbReference>
<keyword evidence="10" id="KW-1185">Reference proteome</keyword>
<dbReference type="Pfam" id="PF00352">
    <property type="entry name" value="TBP"/>
    <property type="match status" value="2"/>
</dbReference>
<sequence>MFKNFASIDLFNQLISHRSDFTMHDNVNMCDYLRLCETLSYIQTTKDQASDPTREHCSLWKLTPPIEFLMPCDAEGNCSLYSTPRLTVHRRWSSGIAISTTKKSTAGRRASGRPFLSELRPQSHVAHAVIIETMAQQQQATTAAVAAATATGGDLFTTGDAINNLSHHAPSLAGSVLECPDGYGGSLLIRIQNMAATANLGVRLDLKQIALRCRNTEFNPRRFAAVIMRLREPRATALLFASGRMVVTGTKCAHNSALATKKFAYIIERVGFKPAAGIDFKIQNVVGTVDVGFPVRLEGVVFAHPTFSSYEPELFPGLIYRLAQPRVVLLIFVSGKVVITGAKSEEHMVEGLRKVYPILLEFRKVNTSSALPGDAPRLNVAAAAGGNATQGKGKGKRGRPPGSGKRGKELKTGGV</sequence>
<dbReference type="CDD" id="cd04516">
    <property type="entry name" value="TBP_eukaryotes"/>
    <property type="match status" value="1"/>
</dbReference>
<evidence type="ECO:0000256" key="4">
    <source>
        <dbReference type="ARBA" id="ARBA00023015"/>
    </source>
</evidence>
<keyword evidence="3" id="KW-0677">Repeat</keyword>
<feature type="region of interest" description="Disordered" evidence="8">
    <location>
        <begin position="381"/>
        <end position="415"/>
    </location>
</feature>
<dbReference type="PANTHER" id="PTHR10126">
    <property type="entry name" value="TATA-BOX BINDING PROTEIN"/>
    <property type="match status" value="1"/>
</dbReference>
<accession>A0ABD3PVZ7</accession>
<comment type="similarity">
    <text evidence="2">Belongs to the TBP family.</text>
</comment>
<evidence type="ECO:0000256" key="1">
    <source>
        <dbReference type="ARBA" id="ARBA00004123"/>
    </source>
</evidence>
<evidence type="ECO:0008006" key="11">
    <source>
        <dbReference type="Google" id="ProtNLM"/>
    </source>
</evidence>
<reference evidence="9 10" key="1">
    <citation type="journal article" date="2020" name="G3 (Bethesda)">
        <title>Improved Reference Genome for Cyclotella cryptica CCMP332, a Model for Cell Wall Morphogenesis, Salinity Adaptation, and Lipid Production in Diatoms (Bacillariophyta).</title>
        <authorList>
            <person name="Roberts W.R."/>
            <person name="Downey K.M."/>
            <person name="Ruck E.C."/>
            <person name="Traller J.C."/>
            <person name="Alverson A.J."/>
        </authorList>
    </citation>
    <scope>NUCLEOTIDE SEQUENCE [LARGE SCALE GENOMIC DNA]</scope>
    <source>
        <strain evidence="9 10">CCMP332</strain>
    </source>
</reference>
<dbReference type="InterPro" id="IPR030491">
    <property type="entry name" value="TBP_CS"/>
</dbReference>
<dbReference type="SUPFAM" id="SSF55945">
    <property type="entry name" value="TATA-box binding protein-like"/>
    <property type="match status" value="2"/>
</dbReference>
<keyword evidence="5" id="KW-0238">DNA-binding</keyword>
<evidence type="ECO:0000313" key="9">
    <source>
        <dbReference type="EMBL" id="KAL3792163.1"/>
    </source>
</evidence>
<proteinExistence type="inferred from homology"/>
<dbReference type="FunFam" id="3.30.310.10:FF:000005">
    <property type="entry name" value="TATA box-binding protein-like 1"/>
    <property type="match status" value="1"/>
</dbReference>
<evidence type="ECO:0000313" key="10">
    <source>
        <dbReference type="Proteomes" id="UP001516023"/>
    </source>
</evidence>
<dbReference type="GO" id="GO:0003677">
    <property type="term" value="F:DNA binding"/>
    <property type="evidence" value="ECO:0007669"/>
    <property type="project" value="UniProtKB-KW"/>
</dbReference>
<dbReference type="InterPro" id="IPR000814">
    <property type="entry name" value="TBP"/>
</dbReference>